<accession>A0ABV7MB03</accession>
<comment type="caution">
    <text evidence="4">The sequence shown here is derived from an EMBL/GenBank/DDBJ whole genome shotgun (WGS) entry which is preliminary data.</text>
</comment>
<sequence length="213" mass="23913">MQHDPKFWDKIAAKYFSQPIKDEKAYQRKLAITREHLKPDARVLEFGCGTGGTAITHAPHVEHVHAIDISENMLAFGRKQAKQHGVENVTFECADIAEFDAPEESYDAVLGMSILHLVHDREAVLARVHRLLKPGGVLITSTVCLGERHWYLKPVLSVGRMLGRLPFVSFLTAKQLENEMVAAGFRTADHWKPGKSPVVFLVSERANPPWEVT</sequence>
<evidence type="ECO:0000256" key="2">
    <source>
        <dbReference type="ARBA" id="ARBA00022679"/>
    </source>
</evidence>
<dbReference type="SUPFAM" id="SSF53335">
    <property type="entry name" value="S-adenosyl-L-methionine-dependent methyltransferases"/>
    <property type="match status" value="1"/>
</dbReference>
<dbReference type="Proteomes" id="UP001595607">
    <property type="component" value="Unassembled WGS sequence"/>
</dbReference>
<dbReference type="Gene3D" id="3.40.50.150">
    <property type="entry name" value="Vaccinia Virus protein VP39"/>
    <property type="match status" value="1"/>
</dbReference>
<dbReference type="GO" id="GO:0008168">
    <property type="term" value="F:methyltransferase activity"/>
    <property type="evidence" value="ECO:0007669"/>
    <property type="project" value="UniProtKB-KW"/>
</dbReference>
<dbReference type="CDD" id="cd02440">
    <property type="entry name" value="AdoMet_MTases"/>
    <property type="match status" value="1"/>
</dbReference>
<proteinExistence type="predicted"/>
<evidence type="ECO:0000256" key="1">
    <source>
        <dbReference type="ARBA" id="ARBA00022603"/>
    </source>
</evidence>
<dbReference type="PANTHER" id="PTHR43861">
    <property type="entry name" value="TRANS-ACONITATE 2-METHYLTRANSFERASE-RELATED"/>
    <property type="match status" value="1"/>
</dbReference>
<gene>
    <name evidence="4" type="ORF">ACFONP_02170</name>
</gene>
<evidence type="ECO:0000259" key="3">
    <source>
        <dbReference type="Pfam" id="PF13649"/>
    </source>
</evidence>
<name>A0ABV7MB03_9PROT</name>
<dbReference type="InterPro" id="IPR029063">
    <property type="entry name" value="SAM-dependent_MTases_sf"/>
</dbReference>
<protein>
    <submittedName>
        <fullName evidence="4">Class I SAM-dependent methyltransferase</fullName>
        <ecNumber evidence="4">2.1.1.-</ecNumber>
    </submittedName>
</protein>
<dbReference type="PANTHER" id="PTHR43861:SF1">
    <property type="entry name" value="TRANS-ACONITATE 2-METHYLTRANSFERASE"/>
    <property type="match status" value="1"/>
</dbReference>
<dbReference type="InterPro" id="IPR041698">
    <property type="entry name" value="Methyltransf_25"/>
</dbReference>
<evidence type="ECO:0000313" key="5">
    <source>
        <dbReference type="Proteomes" id="UP001595607"/>
    </source>
</evidence>
<reference evidence="5" key="1">
    <citation type="journal article" date="2019" name="Int. J. Syst. Evol. Microbiol.">
        <title>The Global Catalogue of Microorganisms (GCM) 10K type strain sequencing project: providing services to taxonomists for standard genome sequencing and annotation.</title>
        <authorList>
            <consortium name="The Broad Institute Genomics Platform"/>
            <consortium name="The Broad Institute Genome Sequencing Center for Infectious Disease"/>
            <person name="Wu L."/>
            <person name="Ma J."/>
        </authorList>
    </citation>
    <scope>NUCLEOTIDE SEQUENCE [LARGE SCALE GENOMIC DNA]</scope>
    <source>
        <strain evidence="5">KCTC 22245</strain>
    </source>
</reference>
<dbReference type="GO" id="GO:0032259">
    <property type="term" value="P:methylation"/>
    <property type="evidence" value="ECO:0007669"/>
    <property type="project" value="UniProtKB-KW"/>
</dbReference>
<evidence type="ECO:0000313" key="4">
    <source>
        <dbReference type="EMBL" id="MFC3301536.1"/>
    </source>
</evidence>
<dbReference type="EC" id="2.1.1.-" evidence="4"/>
<keyword evidence="1 4" id="KW-0489">Methyltransferase</keyword>
<dbReference type="RefSeq" id="WP_189572708.1">
    <property type="nucleotide sequence ID" value="NZ_BMXU01000001.1"/>
</dbReference>
<organism evidence="4 5">
    <name type="scientific">Parvularcula lutaonensis</name>
    <dbReference type="NCBI Taxonomy" id="491923"/>
    <lineage>
        <taxon>Bacteria</taxon>
        <taxon>Pseudomonadati</taxon>
        <taxon>Pseudomonadota</taxon>
        <taxon>Alphaproteobacteria</taxon>
        <taxon>Parvularculales</taxon>
        <taxon>Parvularculaceae</taxon>
        <taxon>Parvularcula</taxon>
    </lineage>
</organism>
<dbReference type="Pfam" id="PF13649">
    <property type="entry name" value="Methyltransf_25"/>
    <property type="match status" value="1"/>
</dbReference>
<keyword evidence="2 4" id="KW-0808">Transferase</keyword>
<feature type="domain" description="Methyltransferase" evidence="3">
    <location>
        <begin position="43"/>
        <end position="136"/>
    </location>
</feature>
<keyword evidence="5" id="KW-1185">Reference proteome</keyword>
<dbReference type="EMBL" id="JBHRVA010000002">
    <property type="protein sequence ID" value="MFC3301536.1"/>
    <property type="molecule type" value="Genomic_DNA"/>
</dbReference>